<sequence length="206" mass="21694">MARNSSQHCNGSRQSPITFALTKIENTGKTVKVTLAGGVGVEGGGLSERYDSLQFHLHWGNGSSVPGSEHTVDANLHIVNLKSSHNGNTTAGIAILQDFHTLSAAVLCEVVVLSSGQSVAISSAISLTQLLSGVDRTKYYRYLGSLPHQPAMRMCTIFTTVHVNTTASSPLMIDVYRGIQPDLAVRTQSTTGSATLCTALKPGTGP</sequence>
<dbReference type="InterPro" id="IPR023561">
    <property type="entry name" value="Carbonic_anhydrase_a-class"/>
</dbReference>
<dbReference type="GO" id="GO:0004089">
    <property type="term" value="F:carbonate dehydratase activity"/>
    <property type="evidence" value="ECO:0007669"/>
    <property type="project" value="InterPro"/>
</dbReference>
<keyword evidence="4" id="KW-1185">Reference proteome</keyword>
<dbReference type="GO" id="GO:0005886">
    <property type="term" value="C:plasma membrane"/>
    <property type="evidence" value="ECO:0007669"/>
    <property type="project" value="TreeGrafter"/>
</dbReference>
<protein>
    <recommendedName>
        <fullName evidence="2">Alpha-carbonic anhydrase domain-containing protein</fullName>
    </recommendedName>
</protein>
<evidence type="ECO:0000259" key="2">
    <source>
        <dbReference type="PROSITE" id="PS51144"/>
    </source>
</evidence>
<dbReference type="SUPFAM" id="SSF51069">
    <property type="entry name" value="Carbonic anhydrase"/>
    <property type="match status" value="1"/>
</dbReference>
<dbReference type="PANTHER" id="PTHR18952">
    <property type="entry name" value="CARBONIC ANHYDRASE"/>
    <property type="match status" value="1"/>
</dbReference>
<dbReference type="Ensembl" id="ENSSORT00005030451.1">
    <property type="protein sequence ID" value="ENSSORP00005029618.1"/>
    <property type="gene ID" value="ENSSORG00005014137.1"/>
</dbReference>
<accession>A0A673ALX6</accession>
<organism evidence="3 4">
    <name type="scientific">Sphaeramia orbicularis</name>
    <name type="common">orbiculate cardinalfish</name>
    <dbReference type="NCBI Taxonomy" id="375764"/>
    <lineage>
        <taxon>Eukaryota</taxon>
        <taxon>Metazoa</taxon>
        <taxon>Chordata</taxon>
        <taxon>Craniata</taxon>
        <taxon>Vertebrata</taxon>
        <taxon>Euteleostomi</taxon>
        <taxon>Actinopterygii</taxon>
        <taxon>Neopterygii</taxon>
        <taxon>Teleostei</taxon>
        <taxon>Neoteleostei</taxon>
        <taxon>Acanthomorphata</taxon>
        <taxon>Gobiaria</taxon>
        <taxon>Kurtiformes</taxon>
        <taxon>Apogonoidei</taxon>
        <taxon>Apogonidae</taxon>
        <taxon>Apogoninae</taxon>
        <taxon>Sphaeramia</taxon>
    </lineage>
</organism>
<dbReference type="SMART" id="SM01057">
    <property type="entry name" value="Carb_anhydrase"/>
    <property type="match status" value="1"/>
</dbReference>
<dbReference type="GO" id="GO:0008270">
    <property type="term" value="F:zinc ion binding"/>
    <property type="evidence" value="ECO:0007669"/>
    <property type="project" value="InterPro"/>
</dbReference>
<dbReference type="Gene3D" id="3.10.200.10">
    <property type="entry name" value="Alpha carbonic anhydrase"/>
    <property type="match status" value="1"/>
</dbReference>
<name>A0A673ALX6_9TELE</name>
<reference evidence="3" key="3">
    <citation type="submission" date="2025-09" db="UniProtKB">
        <authorList>
            <consortium name="Ensembl"/>
        </authorList>
    </citation>
    <scope>IDENTIFICATION</scope>
</reference>
<dbReference type="PROSITE" id="PS51144">
    <property type="entry name" value="ALPHA_CA_2"/>
    <property type="match status" value="1"/>
</dbReference>
<evidence type="ECO:0000313" key="3">
    <source>
        <dbReference type="Ensembl" id="ENSSORP00005029618.1"/>
    </source>
</evidence>
<proteinExistence type="inferred from homology"/>
<dbReference type="InParanoid" id="A0A673ALX6"/>
<feature type="domain" description="Alpha-carbonic anhydrase" evidence="2">
    <location>
        <begin position="1"/>
        <end position="206"/>
    </location>
</feature>
<dbReference type="Pfam" id="PF00194">
    <property type="entry name" value="Carb_anhydrase"/>
    <property type="match status" value="1"/>
</dbReference>
<dbReference type="PANTHER" id="PTHR18952:SF200">
    <property type="entry name" value="CARBONIC ANHYDRASE"/>
    <property type="match status" value="1"/>
</dbReference>
<dbReference type="InterPro" id="IPR001148">
    <property type="entry name" value="CA_dom"/>
</dbReference>
<dbReference type="Proteomes" id="UP000472271">
    <property type="component" value="Chromosome 19"/>
</dbReference>
<evidence type="ECO:0000256" key="1">
    <source>
        <dbReference type="ARBA" id="ARBA00010718"/>
    </source>
</evidence>
<reference evidence="3" key="1">
    <citation type="submission" date="2019-06" db="EMBL/GenBank/DDBJ databases">
        <authorList>
            <consortium name="Wellcome Sanger Institute Data Sharing"/>
        </authorList>
    </citation>
    <scope>NUCLEOTIDE SEQUENCE [LARGE SCALE GENOMIC DNA]</scope>
</reference>
<comment type="similarity">
    <text evidence="1">Belongs to the alpha-carbonic anhydrase family.</text>
</comment>
<dbReference type="InterPro" id="IPR036398">
    <property type="entry name" value="CA_dom_sf"/>
</dbReference>
<evidence type="ECO:0000313" key="4">
    <source>
        <dbReference type="Proteomes" id="UP000472271"/>
    </source>
</evidence>
<reference evidence="3" key="2">
    <citation type="submission" date="2025-08" db="UniProtKB">
        <authorList>
            <consortium name="Ensembl"/>
        </authorList>
    </citation>
    <scope>IDENTIFICATION</scope>
</reference>
<dbReference type="AlphaFoldDB" id="A0A673ALX6"/>